<keyword evidence="3" id="KW-1185">Reference proteome</keyword>
<gene>
    <name evidence="2" type="ORF">NJD11_03965</name>
</gene>
<evidence type="ECO:0000259" key="1">
    <source>
        <dbReference type="Pfam" id="PF21703"/>
    </source>
</evidence>
<organism evidence="2 3">
    <name type="scientific">Brevundimonas vesicularis</name>
    <name type="common">Pseudomonas vesicularis</name>
    <dbReference type="NCBI Taxonomy" id="41276"/>
    <lineage>
        <taxon>Bacteria</taxon>
        <taxon>Pseudomonadati</taxon>
        <taxon>Pseudomonadota</taxon>
        <taxon>Alphaproteobacteria</taxon>
        <taxon>Caulobacterales</taxon>
        <taxon>Caulobacteraceae</taxon>
        <taxon>Brevundimonas</taxon>
    </lineage>
</organism>
<dbReference type="Proteomes" id="UP001272940">
    <property type="component" value="Unassembled WGS sequence"/>
</dbReference>
<evidence type="ECO:0000313" key="3">
    <source>
        <dbReference type="Proteomes" id="UP001272940"/>
    </source>
</evidence>
<protein>
    <submittedName>
        <fullName evidence="2">Phage capsid protein</fullName>
    </submittedName>
</protein>
<dbReference type="Pfam" id="PF21703">
    <property type="entry name" value="Gp10A-like"/>
    <property type="match status" value="1"/>
</dbReference>
<comment type="caution">
    <text evidence="2">The sequence shown here is derived from an EMBL/GenBank/DDBJ whole genome shotgun (WGS) entry which is preliminary data.</text>
</comment>
<dbReference type="RefSeq" id="WP_289648395.1">
    <property type="nucleotide sequence ID" value="NZ_JAMYEC010000002.1"/>
</dbReference>
<name>A0ABU4KM64_BREVE</name>
<feature type="domain" description="Capsid Gp10A/Gp10B-like" evidence="1">
    <location>
        <begin position="58"/>
        <end position="312"/>
    </location>
</feature>
<sequence length="319" mass="34376">MANSIPSNPGMKAGGAAGNTDLLLDIFGGEVQASYERMTVMRDKHRIFALSNGKSLRFPRVGRATATYHTPGTEIVGKQIDHDEIVLSSDDKLISDVFVSDIQEILNHFDIRSEYVRQLAEALAVQFDQNAMRAVVTAARATDLLGGGASTPVVDAALLTDAAKLFDAFSKAKENLDGKNVRVDMVDVFGLVKNAQWYLMARSDKNLNRDYNGGDASLRKHTLETIDGIKIIKSNIAPFGADDSANLTIPARYRLKMGTTVGAVWTKDAIGTAEVQGVSVQTEDQISKQGTLILARQMTGTGTFRASDAVELRTGAIPA</sequence>
<dbReference type="InterPro" id="IPR049301">
    <property type="entry name" value="Capsid_Gp10A/Gp10B-like_dom"/>
</dbReference>
<proteinExistence type="predicted"/>
<accession>A0ABU4KM64</accession>
<reference evidence="2 3" key="1">
    <citation type="journal article" date="2023" name="FEMS Microbes">
        <title>Whole genomes of deep-sea sponge-associated bacteria exhibit high novel natural product potential.</title>
        <authorList>
            <person name="Hesketh-Best P.J."/>
            <person name="January G.G."/>
            <person name="Koch M.J."/>
            <person name="Warburton P.J."/>
            <person name="Howell K.L."/>
            <person name="Upton M."/>
        </authorList>
    </citation>
    <scope>NUCLEOTIDE SEQUENCE [LARGE SCALE GENOMIC DNA]</scope>
    <source>
        <strain evidence="2 3">PC206-O</strain>
    </source>
</reference>
<evidence type="ECO:0000313" key="2">
    <source>
        <dbReference type="EMBL" id="MDX2334093.1"/>
    </source>
</evidence>
<dbReference type="EMBL" id="JAMYEC010000002">
    <property type="protein sequence ID" value="MDX2334093.1"/>
    <property type="molecule type" value="Genomic_DNA"/>
</dbReference>